<organism evidence="1 2">
    <name type="scientific">Polyangium spumosum</name>
    <dbReference type="NCBI Taxonomy" id="889282"/>
    <lineage>
        <taxon>Bacteria</taxon>
        <taxon>Pseudomonadati</taxon>
        <taxon>Myxococcota</taxon>
        <taxon>Polyangia</taxon>
        <taxon>Polyangiales</taxon>
        <taxon>Polyangiaceae</taxon>
        <taxon>Polyangium</taxon>
    </lineage>
</organism>
<evidence type="ECO:0000313" key="2">
    <source>
        <dbReference type="Proteomes" id="UP000440224"/>
    </source>
</evidence>
<keyword evidence="2" id="KW-1185">Reference proteome</keyword>
<gene>
    <name evidence="1" type="ORF">GF068_17440</name>
</gene>
<dbReference type="EMBL" id="WJIE01000005">
    <property type="protein sequence ID" value="MRG93679.1"/>
    <property type="molecule type" value="Genomic_DNA"/>
</dbReference>
<protein>
    <submittedName>
        <fullName evidence="1">Uncharacterized protein</fullName>
    </submittedName>
</protein>
<dbReference type="AlphaFoldDB" id="A0A6N7PP17"/>
<accession>A0A6N7PP17</accession>
<reference evidence="1 2" key="1">
    <citation type="submission" date="2019-10" db="EMBL/GenBank/DDBJ databases">
        <title>A soil myxobacterium in the family Polyangiaceae.</title>
        <authorList>
            <person name="Li Y."/>
            <person name="Wang J."/>
        </authorList>
    </citation>
    <scope>NUCLEOTIDE SEQUENCE [LARGE SCALE GENOMIC DNA]</scope>
    <source>
        <strain evidence="1 2">DSM 14734</strain>
    </source>
</reference>
<dbReference type="Proteomes" id="UP000440224">
    <property type="component" value="Unassembled WGS sequence"/>
</dbReference>
<dbReference type="RefSeq" id="WP_153820546.1">
    <property type="nucleotide sequence ID" value="NZ_WJIE01000005.1"/>
</dbReference>
<dbReference type="OrthoDB" id="5502784at2"/>
<name>A0A6N7PP17_9BACT</name>
<comment type="caution">
    <text evidence="1">The sequence shown here is derived from an EMBL/GenBank/DDBJ whole genome shotgun (WGS) entry which is preliminary data.</text>
</comment>
<proteinExistence type="predicted"/>
<sequence>MEFDTTSGRAFLELPEGYTTPDVDHLMHDARALLLHTVNLRTETRASGIQISPVWELHDGQAALRATVVPAEIEARHFEGKGMMALRDPNALTMIADVVEILADEPAVAAQALVTTASIWIDENAPVRPLGLPYKGHFKLLTLVIADFLRKIGAGFDELEWLTSIGLLSAYHNPDEDPPVEEVRAAARDKSLRLAAEEGAWMTALLEKAEG</sequence>
<evidence type="ECO:0000313" key="1">
    <source>
        <dbReference type="EMBL" id="MRG93679.1"/>
    </source>
</evidence>